<evidence type="ECO:0000313" key="10">
    <source>
        <dbReference type="Proteomes" id="UP001235840"/>
    </source>
</evidence>
<keyword evidence="5 7" id="KW-1133">Transmembrane helix</keyword>
<dbReference type="EMBL" id="JAUSTY010000003">
    <property type="protein sequence ID" value="MDQ0164995.1"/>
    <property type="molecule type" value="Genomic_DNA"/>
</dbReference>
<evidence type="ECO:0000256" key="4">
    <source>
        <dbReference type="ARBA" id="ARBA00022692"/>
    </source>
</evidence>
<feature type="transmembrane region" description="Helical" evidence="7">
    <location>
        <begin position="89"/>
        <end position="111"/>
    </location>
</feature>
<evidence type="ECO:0000259" key="8">
    <source>
        <dbReference type="PROSITE" id="PS50928"/>
    </source>
</evidence>
<organism evidence="9 10">
    <name type="scientific">Caldalkalibacillus horti</name>
    <dbReference type="NCBI Taxonomy" id="77523"/>
    <lineage>
        <taxon>Bacteria</taxon>
        <taxon>Bacillati</taxon>
        <taxon>Bacillota</taxon>
        <taxon>Bacilli</taxon>
        <taxon>Bacillales</taxon>
        <taxon>Bacillaceae</taxon>
        <taxon>Caldalkalibacillus</taxon>
    </lineage>
</organism>
<dbReference type="InterPro" id="IPR035906">
    <property type="entry name" value="MetI-like_sf"/>
</dbReference>
<dbReference type="Pfam" id="PF00528">
    <property type="entry name" value="BPD_transp_1"/>
    <property type="match status" value="1"/>
</dbReference>
<feature type="transmembrane region" description="Helical" evidence="7">
    <location>
        <begin position="171"/>
        <end position="195"/>
    </location>
</feature>
<protein>
    <submittedName>
        <fullName evidence="9">Cellobiose transport system permease protein</fullName>
    </submittedName>
</protein>
<comment type="subcellular location">
    <subcellularLocation>
        <location evidence="1 7">Cell membrane</location>
        <topology evidence="1 7">Multi-pass membrane protein</topology>
    </subcellularLocation>
</comment>
<evidence type="ECO:0000256" key="3">
    <source>
        <dbReference type="ARBA" id="ARBA00022475"/>
    </source>
</evidence>
<dbReference type="Proteomes" id="UP001235840">
    <property type="component" value="Unassembled WGS sequence"/>
</dbReference>
<comment type="caution">
    <text evidence="9">The sequence shown here is derived from an EMBL/GenBank/DDBJ whole genome shotgun (WGS) entry which is preliminary data.</text>
</comment>
<dbReference type="PROSITE" id="PS50928">
    <property type="entry name" value="ABC_TM1"/>
    <property type="match status" value="1"/>
</dbReference>
<sequence length="316" mass="35699">MLETEKEKVKVKRAKESLSERKKDMLSGYLYISPFFIIFGIIGLYPALFSLYLAFQRWNGLGDMEFVGLRNFSIILQDPLFWKSLYNTVIMGLMGTAPQLIVGLILAYLLNLTFLRFRNVFRVAIFMPYVTSMVAVALVFGVFFSSNETALANYTLGLFGMDPVNWRTSEWGVKIAISVMVFWRWLGYNTIIYLAGMQSVPKDVYEAATIDGANKIQQFFYVTIPLLKPFILLTVFFSTVGAMQLFSEPTVFLGNTAFTRSEGLTVVMYLYRDAFRLSSFGTASATAIILVLIIVIVSAINLLLTNRMGRSRGNRG</sequence>
<dbReference type="Gene3D" id="1.10.3720.10">
    <property type="entry name" value="MetI-like"/>
    <property type="match status" value="1"/>
</dbReference>
<evidence type="ECO:0000256" key="5">
    <source>
        <dbReference type="ARBA" id="ARBA00022989"/>
    </source>
</evidence>
<feature type="transmembrane region" description="Helical" evidence="7">
    <location>
        <begin position="280"/>
        <end position="304"/>
    </location>
</feature>
<keyword evidence="3" id="KW-1003">Cell membrane</keyword>
<dbReference type="CDD" id="cd06261">
    <property type="entry name" value="TM_PBP2"/>
    <property type="match status" value="1"/>
</dbReference>
<proteinExistence type="inferred from homology"/>
<feature type="transmembrane region" description="Helical" evidence="7">
    <location>
        <begin position="29"/>
        <end position="55"/>
    </location>
</feature>
<dbReference type="InterPro" id="IPR051393">
    <property type="entry name" value="ABC_transporter_permease"/>
</dbReference>
<comment type="similarity">
    <text evidence="7">Belongs to the binding-protein-dependent transport system permease family.</text>
</comment>
<evidence type="ECO:0000256" key="1">
    <source>
        <dbReference type="ARBA" id="ARBA00004651"/>
    </source>
</evidence>
<keyword evidence="4 7" id="KW-0812">Transmembrane</keyword>
<gene>
    <name evidence="9" type="ORF">J2S11_000895</name>
</gene>
<dbReference type="PANTHER" id="PTHR30193:SF37">
    <property type="entry name" value="INNER MEMBRANE ABC TRANSPORTER PERMEASE PROTEIN YCJO"/>
    <property type="match status" value="1"/>
</dbReference>
<evidence type="ECO:0000256" key="7">
    <source>
        <dbReference type="RuleBase" id="RU363032"/>
    </source>
</evidence>
<name>A0ABT9VVJ2_9BACI</name>
<feature type="domain" description="ABC transmembrane type-1" evidence="8">
    <location>
        <begin position="85"/>
        <end position="301"/>
    </location>
</feature>
<accession>A0ABT9VVJ2</accession>
<reference evidence="9 10" key="1">
    <citation type="submission" date="2023-07" db="EMBL/GenBank/DDBJ databases">
        <title>Genomic Encyclopedia of Type Strains, Phase IV (KMG-IV): sequencing the most valuable type-strain genomes for metagenomic binning, comparative biology and taxonomic classification.</title>
        <authorList>
            <person name="Goeker M."/>
        </authorList>
    </citation>
    <scope>NUCLEOTIDE SEQUENCE [LARGE SCALE GENOMIC DNA]</scope>
    <source>
        <strain evidence="9 10">DSM 12751</strain>
    </source>
</reference>
<dbReference type="SUPFAM" id="SSF161098">
    <property type="entry name" value="MetI-like"/>
    <property type="match status" value="1"/>
</dbReference>
<evidence type="ECO:0000256" key="6">
    <source>
        <dbReference type="ARBA" id="ARBA00023136"/>
    </source>
</evidence>
<evidence type="ECO:0000313" key="9">
    <source>
        <dbReference type="EMBL" id="MDQ0164995.1"/>
    </source>
</evidence>
<evidence type="ECO:0000256" key="2">
    <source>
        <dbReference type="ARBA" id="ARBA00022448"/>
    </source>
</evidence>
<dbReference type="InterPro" id="IPR000515">
    <property type="entry name" value="MetI-like"/>
</dbReference>
<keyword evidence="10" id="KW-1185">Reference proteome</keyword>
<keyword evidence="2 7" id="KW-0813">Transport</keyword>
<keyword evidence="6 7" id="KW-0472">Membrane</keyword>
<feature type="transmembrane region" description="Helical" evidence="7">
    <location>
        <begin position="226"/>
        <end position="246"/>
    </location>
</feature>
<dbReference type="PANTHER" id="PTHR30193">
    <property type="entry name" value="ABC TRANSPORTER PERMEASE PROTEIN"/>
    <property type="match status" value="1"/>
</dbReference>
<feature type="transmembrane region" description="Helical" evidence="7">
    <location>
        <begin position="123"/>
        <end position="144"/>
    </location>
</feature>